<comment type="caution">
    <text evidence="3">The sequence shown here is derived from an EMBL/GenBank/DDBJ whole genome shotgun (WGS) entry which is preliminary data.</text>
</comment>
<dbReference type="PANTHER" id="PTHR43597:SF5">
    <property type="entry name" value="SUFE-LIKE PROTEIN 2, CHLOROPLASTIC"/>
    <property type="match status" value="1"/>
</dbReference>
<proteinExistence type="inferred from homology"/>
<evidence type="ECO:0000256" key="1">
    <source>
        <dbReference type="ARBA" id="ARBA00010282"/>
    </source>
</evidence>
<dbReference type="Pfam" id="PF02657">
    <property type="entry name" value="SufE"/>
    <property type="match status" value="1"/>
</dbReference>
<evidence type="ECO:0000313" key="3">
    <source>
        <dbReference type="EMBL" id="MCL6229374.1"/>
    </source>
</evidence>
<sequence>MTRTIDDIIEDFSQLDNWEDRYHYVIELGHALPPFPESARNDTNKVRGCVSQVWLFSSRDNSENPILTFQGDSDAHIVRGLIYILLAFYSGKKASEIRVADVEGLLAKLGLNENLTPQRSNGLKAMIKRIRAESFL</sequence>
<dbReference type="RefSeq" id="WP_249675453.1">
    <property type="nucleotide sequence ID" value="NZ_JAMCOF010000002.1"/>
</dbReference>
<evidence type="ECO:0000313" key="4">
    <source>
        <dbReference type="Proteomes" id="UP001523003"/>
    </source>
</evidence>
<comment type="similarity">
    <text evidence="1">Belongs to the SufE family.</text>
</comment>
<reference evidence="3 4" key="1">
    <citation type="submission" date="2022-05" db="EMBL/GenBank/DDBJ databases">
        <title>Description of the Bartonella bilalgolemii sp. nov. Isolated from Apodemus uralensis (Pallas 1811).</title>
        <authorList>
            <person name="Zgheib R."/>
            <person name="Celebi B."/>
        </authorList>
    </citation>
    <scope>NUCLEOTIDE SEQUENCE [LARGE SCALE GENOMIC DNA]</scope>
    <source>
        <strain evidence="3 4">G70</strain>
    </source>
</reference>
<organism evidence="3 4">
    <name type="scientific">Bartonella bilalgolemii</name>
    <dbReference type="NCBI Taxonomy" id="2942911"/>
    <lineage>
        <taxon>Bacteria</taxon>
        <taxon>Pseudomonadati</taxon>
        <taxon>Pseudomonadota</taxon>
        <taxon>Alphaproteobacteria</taxon>
        <taxon>Hyphomicrobiales</taxon>
        <taxon>Bartonellaceae</taxon>
        <taxon>Bartonella</taxon>
    </lineage>
</organism>
<dbReference type="SUPFAM" id="SSF82649">
    <property type="entry name" value="SufE/NifU"/>
    <property type="match status" value="1"/>
</dbReference>
<dbReference type="EMBL" id="JAMCOF010000002">
    <property type="protein sequence ID" value="MCL6229374.1"/>
    <property type="molecule type" value="Genomic_DNA"/>
</dbReference>
<protein>
    <submittedName>
        <fullName evidence="3">SufE family protein</fullName>
    </submittedName>
</protein>
<feature type="domain" description="Fe-S metabolism associated" evidence="2">
    <location>
        <begin position="9"/>
        <end position="132"/>
    </location>
</feature>
<evidence type="ECO:0000259" key="2">
    <source>
        <dbReference type="Pfam" id="PF02657"/>
    </source>
</evidence>
<dbReference type="PANTHER" id="PTHR43597">
    <property type="entry name" value="SULFUR ACCEPTOR PROTEIN CSDE"/>
    <property type="match status" value="1"/>
</dbReference>
<name>A0ABT0P7P5_9HYPH</name>
<dbReference type="Gene3D" id="3.90.1010.10">
    <property type="match status" value="1"/>
</dbReference>
<dbReference type="InterPro" id="IPR003808">
    <property type="entry name" value="Fe-S_metab-assoc_dom"/>
</dbReference>
<keyword evidence="4" id="KW-1185">Reference proteome</keyword>
<gene>
    <name evidence="3" type="ORF">M4Z11_01910</name>
</gene>
<dbReference type="Proteomes" id="UP001523003">
    <property type="component" value="Unassembled WGS sequence"/>
</dbReference>
<accession>A0ABT0P7P5</accession>